<evidence type="ECO:0000313" key="2">
    <source>
        <dbReference type="Proteomes" id="UP000772812"/>
    </source>
</evidence>
<dbReference type="InterPro" id="IPR016024">
    <property type="entry name" value="ARM-type_fold"/>
</dbReference>
<dbReference type="Gene3D" id="1.25.10.10">
    <property type="entry name" value="Leucine-rich Repeat Variant"/>
    <property type="match status" value="1"/>
</dbReference>
<dbReference type="InterPro" id="IPR012440">
    <property type="entry name" value="DUF1641"/>
</dbReference>
<accession>A0ABS1GK93</accession>
<organism evidence="1 2">
    <name type="scientific">Persephonella atlantica</name>
    <dbReference type="NCBI Taxonomy" id="2699429"/>
    <lineage>
        <taxon>Bacteria</taxon>
        <taxon>Pseudomonadati</taxon>
        <taxon>Aquificota</taxon>
        <taxon>Aquificia</taxon>
        <taxon>Aquificales</taxon>
        <taxon>Hydrogenothermaceae</taxon>
        <taxon>Persephonella</taxon>
    </lineage>
</organism>
<keyword evidence="2" id="KW-1185">Reference proteome</keyword>
<dbReference type="RefSeq" id="WP_200674754.1">
    <property type="nucleotide sequence ID" value="NZ_JAACYA010000002.1"/>
</dbReference>
<dbReference type="Pfam" id="PF07849">
    <property type="entry name" value="DUF1641"/>
    <property type="match status" value="1"/>
</dbReference>
<protein>
    <submittedName>
        <fullName evidence="1">DUF1641 domain-containing protein</fullName>
    </submittedName>
</protein>
<gene>
    <name evidence="1" type="ORF">GWK41_09205</name>
</gene>
<evidence type="ECO:0000313" key="1">
    <source>
        <dbReference type="EMBL" id="MBK3333246.1"/>
    </source>
</evidence>
<dbReference type="InterPro" id="IPR011989">
    <property type="entry name" value="ARM-like"/>
</dbReference>
<dbReference type="PANTHER" id="PTHR38433:SF1">
    <property type="entry name" value="DUF1641 DOMAIN-CONTAINING PROTEIN"/>
    <property type="match status" value="1"/>
</dbReference>
<comment type="caution">
    <text evidence="1">The sequence shown here is derived from an EMBL/GenBank/DDBJ whole genome shotgun (WGS) entry which is preliminary data.</text>
</comment>
<proteinExistence type="predicted"/>
<dbReference type="EMBL" id="JAACYA010000002">
    <property type="protein sequence ID" value="MBK3333246.1"/>
    <property type="molecule type" value="Genomic_DNA"/>
</dbReference>
<dbReference type="Proteomes" id="UP000772812">
    <property type="component" value="Unassembled WGS sequence"/>
</dbReference>
<reference evidence="1 2" key="1">
    <citation type="journal article" date="2021" name="Syst. Appl. Microbiol.">
        <title>Persephonella atlantica sp. nov.: How to adapt to physico-chemical gradients in high temperature hydrothermal habitats.</title>
        <authorList>
            <person name="Francois D.X."/>
            <person name="Godfroy A."/>
            <person name="Mathien C."/>
            <person name="Aube J."/>
            <person name="Cathalot C."/>
            <person name="Lesongeur F."/>
            <person name="L'Haridon S."/>
            <person name="Philippon X."/>
            <person name="Roussel E.G."/>
        </authorList>
    </citation>
    <scope>NUCLEOTIDE SEQUENCE [LARGE SCALE GENOMIC DNA]</scope>
    <source>
        <strain evidence="1 2">MO1340</strain>
    </source>
</reference>
<name>A0ABS1GK93_9AQUI</name>
<dbReference type="PANTHER" id="PTHR38433">
    <property type="match status" value="1"/>
</dbReference>
<dbReference type="SUPFAM" id="SSF48371">
    <property type="entry name" value="ARM repeat"/>
    <property type="match status" value="1"/>
</dbReference>
<sequence>MAENGNGKGVNVVLETMTNALTDQMVERLTQNIEKIVELGDKLSDPQMMETIDKLTKNAEALNKSVENLIEATTALSTMLNAFTDSMVERLTSTISELGELVDEVNRSNMKEILPHLKTLTAGNNMEALMDAANAVAVMRNALSDSMVERIVSLITDITVNLAKFRVEEIGTAALSSIEKASREIEQQPEKVGLGGLLKAIRDPEIQKGLIFALYLIRDLSQTLPKK</sequence>